<dbReference type="Proteomes" id="UP000823123">
    <property type="component" value="Unassembled WGS sequence"/>
</dbReference>
<dbReference type="InterPro" id="IPR010001">
    <property type="entry name" value="BofA"/>
</dbReference>
<dbReference type="Pfam" id="PF07441">
    <property type="entry name" value="BofA"/>
    <property type="match status" value="1"/>
</dbReference>
<name>A0ABS1C726_9FIRM</name>
<evidence type="ECO:0000313" key="3">
    <source>
        <dbReference type="Proteomes" id="UP000823123"/>
    </source>
</evidence>
<keyword evidence="1" id="KW-0812">Transmembrane</keyword>
<protein>
    <submittedName>
        <fullName evidence="2">Pro-sigmaK processing inhibitor BofA family protein</fullName>
    </submittedName>
</protein>
<accession>A0ABS1C726</accession>
<keyword evidence="1" id="KW-1133">Transmembrane helix</keyword>
<comment type="caution">
    <text evidence="2">The sequence shown here is derived from an EMBL/GenBank/DDBJ whole genome shotgun (WGS) entry which is preliminary data.</text>
</comment>
<gene>
    <name evidence="2" type="ORF">IBJ83_00960</name>
</gene>
<keyword evidence="3" id="KW-1185">Reference proteome</keyword>
<evidence type="ECO:0000256" key="1">
    <source>
        <dbReference type="SAM" id="Phobius"/>
    </source>
</evidence>
<reference evidence="2 3" key="1">
    <citation type="submission" date="2020-09" db="EMBL/GenBank/DDBJ databases">
        <title>Parvimonas S3374 sp. nov.</title>
        <authorList>
            <person name="Buhl M."/>
        </authorList>
    </citation>
    <scope>NUCLEOTIDE SEQUENCE [LARGE SCALE GENOMIC DNA]</scope>
    <source>
        <strain evidence="2 3">S3374</strain>
    </source>
</reference>
<evidence type="ECO:0000313" key="2">
    <source>
        <dbReference type="EMBL" id="MBK1467889.1"/>
    </source>
</evidence>
<keyword evidence="1" id="KW-0472">Membrane</keyword>
<feature type="transmembrane region" description="Helical" evidence="1">
    <location>
        <begin position="29"/>
        <end position="46"/>
    </location>
</feature>
<proteinExistence type="predicted"/>
<dbReference type="RefSeq" id="WP_201274984.1">
    <property type="nucleotide sequence ID" value="NZ_JACVDA010000002.1"/>
</dbReference>
<feature type="transmembrane region" description="Helical" evidence="1">
    <location>
        <begin position="83"/>
        <end position="103"/>
    </location>
</feature>
<dbReference type="EMBL" id="JACVDA010000002">
    <property type="protein sequence ID" value="MBK1467889.1"/>
    <property type="molecule type" value="Genomic_DNA"/>
</dbReference>
<organism evidence="2 3">
    <name type="scientific">Parvimonas parva</name>
    <dbReference type="NCBI Taxonomy" id="2769485"/>
    <lineage>
        <taxon>Bacteria</taxon>
        <taxon>Bacillati</taxon>
        <taxon>Bacillota</taxon>
        <taxon>Tissierellia</taxon>
        <taxon>Tissierellales</taxon>
        <taxon>Peptoniphilaceae</taxon>
        <taxon>Parvimonas</taxon>
    </lineage>
</organism>
<feature type="transmembrane region" description="Helical" evidence="1">
    <location>
        <begin position="58"/>
        <end position="77"/>
    </location>
</feature>
<sequence length="105" mass="12262">MGKLEEIYFKSLKSLDFSSLTKFFFENSIISYIIGIVLIYILFKLLKFPLKIIKKIILNSIIGYVILYILFLFKIVIVPFTYISYFLVGTFGIVGIILSYLFYSI</sequence>